<gene>
    <name evidence="2" type="ORF">ENP34_13275</name>
</gene>
<feature type="domain" description="TadE-like" evidence="1">
    <location>
        <begin position="14"/>
        <end position="55"/>
    </location>
</feature>
<proteinExistence type="predicted"/>
<evidence type="ECO:0000313" key="2">
    <source>
        <dbReference type="EMBL" id="HEG92386.1"/>
    </source>
</evidence>
<dbReference type="InterPro" id="IPR012495">
    <property type="entry name" value="TadE-like_dom"/>
</dbReference>
<protein>
    <submittedName>
        <fullName evidence="2">Pilus assembly protein</fullName>
    </submittedName>
</protein>
<sequence length="161" mass="17340">MLYARSRNDRSRPGQSLVEFALLATTLVLMLGLAVDGARAFSAWIVMGNIARAAAQYGTIGPIMDPAVDEEHEIEAGMVAAAEDELNDQVLAFVFNGTAGPDVTAELIQDDPNTAVGDCAARATVSFDFEPLFVPVFPGFDIQRQATMRIQYVPQGFECPL</sequence>
<dbReference type="Pfam" id="PF07811">
    <property type="entry name" value="TadE"/>
    <property type="match status" value="1"/>
</dbReference>
<dbReference type="EMBL" id="DSIY01000307">
    <property type="protein sequence ID" value="HEG92386.1"/>
    <property type="molecule type" value="Genomic_DNA"/>
</dbReference>
<organism evidence="2">
    <name type="scientific">Thermorudis peleae</name>
    <dbReference type="NCBI Taxonomy" id="1382356"/>
    <lineage>
        <taxon>Bacteria</taxon>
        <taxon>Pseudomonadati</taxon>
        <taxon>Thermomicrobiota</taxon>
        <taxon>Thermomicrobia</taxon>
        <taxon>Thermomicrobia incertae sedis</taxon>
        <taxon>Thermorudis</taxon>
    </lineage>
</organism>
<comment type="caution">
    <text evidence="2">The sequence shown here is derived from an EMBL/GenBank/DDBJ whole genome shotgun (WGS) entry which is preliminary data.</text>
</comment>
<accession>A0A831THK9</accession>
<name>A0A831THK9_9BACT</name>
<dbReference type="AlphaFoldDB" id="A0A831THK9"/>
<reference evidence="2" key="1">
    <citation type="journal article" date="2020" name="mSystems">
        <title>Genome- and Community-Level Interaction Insights into Carbon Utilization and Element Cycling Functions of Hydrothermarchaeota in Hydrothermal Sediment.</title>
        <authorList>
            <person name="Zhou Z."/>
            <person name="Liu Y."/>
            <person name="Xu W."/>
            <person name="Pan J."/>
            <person name="Luo Z.H."/>
            <person name="Li M."/>
        </authorList>
    </citation>
    <scope>NUCLEOTIDE SEQUENCE [LARGE SCALE GENOMIC DNA]</scope>
    <source>
        <strain evidence="2">SpSt-210</strain>
    </source>
</reference>
<evidence type="ECO:0000259" key="1">
    <source>
        <dbReference type="Pfam" id="PF07811"/>
    </source>
</evidence>